<protein>
    <submittedName>
        <fullName evidence="2">Uncharacterized protein</fullName>
    </submittedName>
</protein>
<comment type="caution">
    <text evidence="2">The sequence shown here is derived from an EMBL/GenBank/DDBJ whole genome shotgun (WGS) entry which is preliminary data.</text>
</comment>
<dbReference type="Proteomes" id="UP000324222">
    <property type="component" value="Unassembled WGS sequence"/>
</dbReference>
<proteinExistence type="predicted"/>
<evidence type="ECO:0000256" key="1">
    <source>
        <dbReference type="SAM" id="SignalP"/>
    </source>
</evidence>
<dbReference type="EMBL" id="VSRR010100934">
    <property type="protein sequence ID" value="MPC95076.1"/>
    <property type="molecule type" value="Genomic_DNA"/>
</dbReference>
<accession>A0A5B7JLD7</accession>
<feature type="chain" id="PRO_5022812237" evidence="1">
    <location>
        <begin position="34"/>
        <end position="56"/>
    </location>
</feature>
<sequence length="56" mass="6333">MREPTNHQSCRSHPKLVLLAVLYILSVHPDTQSGPIAFSTSTCNNSNSMYCFMKEF</sequence>
<gene>
    <name evidence="2" type="ORF">E2C01_090272</name>
</gene>
<dbReference type="AlphaFoldDB" id="A0A5B7JLD7"/>
<evidence type="ECO:0000313" key="3">
    <source>
        <dbReference type="Proteomes" id="UP000324222"/>
    </source>
</evidence>
<reference evidence="2 3" key="1">
    <citation type="submission" date="2019-05" db="EMBL/GenBank/DDBJ databases">
        <title>Another draft genome of Portunus trituberculatus and its Hox gene families provides insights of decapod evolution.</title>
        <authorList>
            <person name="Jeong J.-H."/>
            <person name="Song I."/>
            <person name="Kim S."/>
            <person name="Choi T."/>
            <person name="Kim D."/>
            <person name="Ryu S."/>
            <person name="Kim W."/>
        </authorList>
    </citation>
    <scope>NUCLEOTIDE SEQUENCE [LARGE SCALE GENOMIC DNA]</scope>
    <source>
        <tissue evidence="2">Muscle</tissue>
    </source>
</reference>
<feature type="signal peptide" evidence="1">
    <location>
        <begin position="1"/>
        <end position="33"/>
    </location>
</feature>
<keyword evidence="3" id="KW-1185">Reference proteome</keyword>
<name>A0A5B7JLD7_PORTR</name>
<evidence type="ECO:0000313" key="2">
    <source>
        <dbReference type="EMBL" id="MPC95076.1"/>
    </source>
</evidence>
<keyword evidence="1" id="KW-0732">Signal</keyword>
<organism evidence="2 3">
    <name type="scientific">Portunus trituberculatus</name>
    <name type="common">Swimming crab</name>
    <name type="synonym">Neptunus trituberculatus</name>
    <dbReference type="NCBI Taxonomy" id="210409"/>
    <lineage>
        <taxon>Eukaryota</taxon>
        <taxon>Metazoa</taxon>
        <taxon>Ecdysozoa</taxon>
        <taxon>Arthropoda</taxon>
        <taxon>Crustacea</taxon>
        <taxon>Multicrustacea</taxon>
        <taxon>Malacostraca</taxon>
        <taxon>Eumalacostraca</taxon>
        <taxon>Eucarida</taxon>
        <taxon>Decapoda</taxon>
        <taxon>Pleocyemata</taxon>
        <taxon>Brachyura</taxon>
        <taxon>Eubrachyura</taxon>
        <taxon>Portunoidea</taxon>
        <taxon>Portunidae</taxon>
        <taxon>Portuninae</taxon>
        <taxon>Portunus</taxon>
    </lineage>
</organism>